<reference evidence="3 4" key="2">
    <citation type="submission" date="2018-06" db="EMBL/GenBank/DDBJ databases">
        <title>Metagenomic assembly of (sub)arctic Cyanobacteria and their associated microbiome from non-axenic cultures.</title>
        <authorList>
            <person name="Baurain D."/>
        </authorList>
    </citation>
    <scope>NUCLEOTIDE SEQUENCE [LARGE SCALE GENOMIC DNA]</scope>
    <source>
        <strain evidence="3">ULC027bin1</strain>
    </source>
</reference>
<evidence type="ECO:0000259" key="1">
    <source>
        <dbReference type="Pfam" id="PF01610"/>
    </source>
</evidence>
<feature type="domain" description="Transposase IS204/IS1001/IS1096/IS1165 zinc-finger" evidence="2">
    <location>
        <begin position="39"/>
        <end position="82"/>
    </location>
</feature>
<feature type="domain" description="Transposase IS204/IS1001/IS1096/IS1165 DDE" evidence="1">
    <location>
        <begin position="158"/>
        <end position="259"/>
    </location>
</feature>
<name>A0A2W4X6E6_9CYAN</name>
<reference evidence="4" key="1">
    <citation type="submission" date="2018-04" db="EMBL/GenBank/DDBJ databases">
        <authorList>
            <person name="Cornet L."/>
        </authorList>
    </citation>
    <scope>NUCLEOTIDE SEQUENCE [LARGE SCALE GENOMIC DNA]</scope>
</reference>
<proteinExistence type="predicted"/>
<dbReference type="InterPro" id="IPR002560">
    <property type="entry name" value="Transposase_DDE"/>
</dbReference>
<dbReference type="EMBL" id="QBMP01000145">
    <property type="protein sequence ID" value="PZO52636.1"/>
    <property type="molecule type" value="Genomic_DNA"/>
</dbReference>
<dbReference type="PANTHER" id="PTHR33498:SF1">
    <property type="entry name" value="TRANSPOSASE FOR INSERTION SEQUENCE ELEMENT IS1557"/>
    <property type="match status" value="1"/>
</dbReference>
<dbReference type="Proteomes" id="UP000249794">
    <property type="component" value="Unassembled WGS sequence"/>
</dbReference>
<organism evidence="3 4">
    <name type="scientific">Phormidesmis priestleyi</name>
    <dbReference type="NCBI Taxonomy" id="268141"/>
    <lineage>
        <taxon>Bacteria</taxon>
        <taxon>Bacillati</taxon>
        <taxon>Cyanobacteriota</taxon>
        <taxon>Cyanophyceae</taxon>
        <taxon>Leptolyngbyales</taxon>
        <taxon>Leptolyngbyaceae</taxon>
        <taxon>Phormidesmis</taxon>
    </lineage>
</organism>
<sequence>MHLLQYLLPSLHLLHFDSYDLLPKEQCLTLKLTSTQVQPACPICGPPSDRVHSRYSRTLADLPCVSFSLRLIVQVCKFFCSNPACPRRIFTERFAEVAAPWARKTQRLVEYLQAIALASGGQAGARLCAHIGLRCCGSTLLNLLKALPLPPVKTPRILGVDDFALRRGQHYGTILVDLEAHRPIALLPDRTAETLAAWLKAHPGVEILSRDRSKAYKRGMSEGAPEAIQVADRFHLLQNLEETLEKAFHGKAQAIKAVSRNEYTSAQRPVSMGINLRQL</sequence>
<dbReference type="NCBIfam" id="NF033550">
    <property type="entry name" value="transpos_ISL3"/>
    <property type="match status" value="1"/>
</dbReference>
<dbReference type="Pfam" id="PF01610">
    <property type="entry name" value="DDE_Tnp_ISL3"/>
    <property type="match status" value="1"/>
</dbReference>
<gene>
    <name evidence="3" type="ORF">DCF15_13610</name>
</gene>
<dbReference type="InterPro" id="IPR047951">
    <property type="entry name" value="Transpos_ISL3"/>
</dbReference>
<dbReference type="PANTHER" id="PTHR33498">
    <property type="entry name" value="TRANSPOSASE FOR INSERTION SEQUENCE ELEMENT IS1557"/>
    <property type="match status" value="1"/>
</dbReference>
<accession>A0A2W4X6E6</accession>
<dbReference type="AlphaFoldDB" id="A0A2W4X6E6"/>
<dbReference type="Pfam" id="PF14690">
    <property type="entry name" value="Zn_ribbon_ISL3"/>
    <property type="match status" value="1"/>
</dbReference>
<comment type="caution">
    <text evidence="3">The sequence shown here is derived from an EMBL/GenBank/DDBJ whole genome shotgun (WGS) entry which is preliminary data.</text>
</comment>
<evidence type="ECO:0000259" key="2">
    <source>
        <dbReference type="Pfam" id="PF14690"/>
    </source>
</evidence>
<evidence type="ECO:0000313" key="4">
    <source>
        <dbReference type="Proteomes" id="UP000249794"/>
    </source>
</evidence>
<dbReference type="InterPro" id="IPR029261">
    <property type="entry name" value="Transposase_Znf"/>
</dbReference>
<evidence type="ECO:0000313" key="3">
    <source>
        <dbReference type="EMBL" id="PZO52636.1"/>
    </source>
</evidence>
<protein>
    <submittedName>
        <fullName evidence="3">ISL3 family transposase</fullName>
    </submittedName>
</protein>